<feature type="domain" description="Glycosyl transferase family 3 N-terminal" evidence="6">
    <location>
        <begin position="5"/>
        <end position="64"/>
    </location>
</feature>
<reference evidence="7 8" key="1">
    <citation type="journal article" date="2020" name="Microorganisms">
        <title>Simultaneous Genome Sequencing of Prosthecochloris ethylica and Desulfuromonas acetoxidans within a Syntrophic Mixture Reveals Unique Pili and Protein Interactions.</title>
        <authorList>
            <person name="Kyndt J.A."/>
            <person name="Van Beeumen J.J."/>
            <person name="Meyer T.E."/>
        </authorList>
    </citation>
    <scope>NUCLEOTIDE SEQUENCE [LARGE SCALE GENOMIC DNA]</scope>
    <source>
        <strain evidence="7 8">N3</strain>
    </source>
</reference>
<dbReference type="Gene3D" id="1.20.970.10">
    <property type="entry name" value="Transferase, Pyrimidine Nucleoside Phosphorylase, Chain C"/>
    <property type="match status" value="1"/>
</dbReference>
<feature type="binding site" evidence="4">
    <location>
        <position position="230"/>
    </location>
    <ligand>
        <name>Mg(2+)</name>
        <dbReference type="ChEBI" id="CHEBI:18420"/>
        <label>1</label>
    </ligand>
</feature>
<feature type="binding site" evidence="4">
    <location>
        <begin position="108"/>
        <end position="116"/>
    </location>
    <ligand>
        <name>5-phospho-alpha-D-ribose 1-diphosphate</name>
        <dbReference type="ChEBI" id="CHEBI:58017"/>
    </ligand>
</feature>
<accession>A0ABR9XPX0</accession>
<evidence type="ECO:0000256" key="1">
    <source>
        <dbReference type="ARBA" id="ARBA00022676"/>
    </source>
</evidence>
<name>A0ABR9XPX0_9CHLB</name>
<keyword evidence="4" id="KW-0460">Magnesium</keyword>
<dbReference type="SUPFAM" id="SSF52418">
    <property type="entry name" value="Nucleoside phosphorylase/phosphoribosyltransferase catalytic domain"/>
    <property type="match status" value="1"/>
</dbReference>
<feature type="binding site" evidence="4">
    <location>
        <begin position="83"/>
        <end position="84"/>
    </location>
    <ligand>
        <name>5-phospho-alpha-D-ribose 1-diphosphate</name>
        <dbReference type="ChEBI" id="CHEBI:58017"/>
    </ligand>
</feature>
<evidence type="ECO:0000256" key="3">
    <source>
        <dbReference type="ARBA" id="ARBA00022723"/>
    </source>
</evidence>
<dbReference type="InterPro" id="IPR017459">
    <property type="entry name" value="Glycosyl_Trfase_fam3_N_dom"/>
</dbReference>
<proteinExistence type="inferred from homology"/>
<keyword evidence="4" id="KW-0057">Aromatic amino acid biosynthesis</keyword>
<comment type="pathway">
    <text evidence="4">Amino-acid biosynthesis; L-tryptophan biosynthesis; L-tryptophan from chorismate: step 2/5.</text>
</comment>
<dbReference type="EC" id="2.4.2.18" evidence="4"/>
<keyword evidence="4" id="KW-0028">Amino-acid biosynthesis</keyword>
<protein>
    <recommendedName>
        <fullName evidence="4">Anthranilate phosphoribosyltransferase</fullName>
        <ecNumber evidence="4">2.4.2.18</ecNumber>
    </recommendedName>
</protein>
<organism evidence="7 8">
    <name type="scientific">Prosthecochloris ethylica</name>
    <dbReference type="NCBI Taxonomy" id="2743976"/>
    <lineage>
        <taxon>Bacteria</taxon>
        <taxon>Pseudomonadati</taxon>
        <taxon>Chlorobiota</taxon>
        <taxon>Chlorobiia</taxon>
        <taxon>Chlorobiales</taxon>
        <taxon>Chlorobiaceae</taxon>
        <taxon>Prosthecochloris</taxon>
    </lineage>
</organism>
<dbReference type="InterPro" id="IPR036320">
    <property type="entry name" value="Glycosyl_Trfase_fam3_N_dom_sf"/>
</dbReference>
<dbReference type="RefSeq" id="WP_175187318.1">
    <property type="nucleotide sequence ID" value="NZ_JABVZQ010000006.1"/>
</dbReference>
<dbReference type="SUPFAM" id="SSF47648">
    <property type="entry name" value="Nucleoside phosphorylase/phosphoribosyltransferase N-terminal domain"/>
    <property type="match status" value="1"/>
</dbReference>
<evidence type="ECO:0000256" key="4">
    <source>
        <dbReference type="HAMAP-Rule" id="MF_00211"/>
    </source>
</evidence>
<keyword evidence="3 4" id="KW-0479">Metal-binding</keyword>
<sequence>MQQQALLQKLLKSDNLTSGEMESCMTDIMAGAFPDTVIAALLALLQHKGITSEELSGAYRSLMAQSVTANLDTDAVDTCGTGGDQAGTFNLSTIAAVIASGAGVPIAKHGNRSVTSRCGSADVLEELGFTIDLSPQDTAELFRKTGFAFLFAPIYHPSMKAVAHIRRELGIKTIFNALGPLVNPAGVRRQVIGIYDEALAELYINTLQRTGCRHALVVHGKTETGAGLDEASVCGVTHITELHDGTISHHSVYPEDFGLSRWKLDDLKGGDREHNAAILRSVLDGSATPAQTDASLYTAAVTCYVSGLATCIDEGMGMARESLESGHAARKFDTILATNREITARKHAATN</sequence>
<comment type="subunit">
    <text evidence="4">Homodimer.</text>
</comment>
<dbReference type="PANTHER" id="PTHR43285">
    <property type="entry name" value="ANTHRANILATE PHOSPHORIBOSYLTRANSFERASE"/>
    <property type="match status" value="1"/>
</dbReference>
<evidence type="ECO:0000259" key="6">
    <source>
        <dbReference type="Pfam" id="PF02885"/>
    </source>
</evidence>
<comment type="cofactor">
    <cofactor evidence="4">
        <name>Mg(2+)</name>
        <dbReference type="ChEBI" id="CHEBI:18420"/>
    </cofactor>
    <text evidence="4">Binds 2 magnesium ions per monomer.</text>
</comment>
<feature type="binding site" evidence="4">
    <location>
        <position position="230"/>
    </location>
    <ligand>
        <name>Mg(2+)</name>
        <dbReference type="ChEBI" id="CHEBI:18420"/>
        <label>2</label>
    </ligand>
</feature>
<dbReference type="Gene3D" id="3.40.1030.10">
    <property type="entry name" value="Nucleoside phosphorylase/phosphoribosyltransferase catalytic domain"/>
    <property type="match status" value="1"/>
</dbReference>
<feature type="binding site" evidence="4">
    <location>
        <begin position="90"/>
        <end position="93"/>
    </location>
    <ligand>
        <name>5-phospho-alpha-D-ribose 1-diphosphate</name>
        <dbReference type="ChEBI" id="CHEBI:58017"/>
    </ligand>
</feature>
<dbReference type="InterPro" id="IPR000312">
    <property type="entry name" value="Glycosyl_Trfase_fam3"/>
</dbReference>
<feature type="domain" description="Glycosyl transferase family 3" evidence="5">
    <location>
        <begin position="73"/>
        <end position="328"/>
    </location>
</feature>
<comment type="caution">
    <text evidence="7">The sequence shown here is derived from an EMBL/GenBank/DDBJ whole genome shotgun (WGS) entry which is preliminary data.</text>
</comment>
<dbReference type="Pfam" id="PF02885">
    <property type="entry name" value="Glycos_trans_3N"/>
    <property type="match status" value="1"/>
</dbReference>
<feature type="binding site" evidence="4">
    <location>
        <position position="80"/>
    </location>
    <ligand>
        <name>anthranilate</name>
        <dbReference type="ChEBI" id="CHEBI:16567"/>
        <label>1</label>
    </ligand>
</feature>
<dbReference type="Pfam" id="PF00591">
    <property type="entry name" value="Glycos_transf_3"/>
    <property type="match status" value="1"/>
</dbReference>
<dbReference type="NCBIfam" id="TIGR01245">
    <property type="entry name" value="trpD"/>
    <property type="match status" value="1"/>
</dbReference>
<comment type="function">
    <text evidence="4">Catalyzes the transfer of the phosphoribosyl group of 5-phosphorylribose-1-pyrophosphate (PRPP) to anthranilate to yield N-(5'-phosphoribosyl)-anthranilate (PRA).</text>
</comment>
<evidence type="ECO:0000313" key="8">
    <source>
        <dbReference type="Proteomes" id="UP000619838"/>
    </source>
</evidence>
<keyword evidence="2 4" id="KW-0808">Transferase</keyword>
<comment type="caution">
    <text evidence="4">Lacks conserved residue(s) required for the propagation of feature annotation.</text>
</comment>
<dbReference type="InterPro" id="IPR035902">
    <property type="entry name" value="Nuc_phospho_transferase"/>
</dbReference>
<evidence type="ECO:0000313" key="7">
    <source>
        <dbReference type="EMBL" id="MBF0636090.1"/>
    </source>
</evidence>
<dbReference type="InterPro" id="IPR005940">
    <property type="entry name" value="Anthranilate_Pribosyl_Tfrase"/>
</dbReference>
<dbReference type="PANTHER" id="PTHR43285:SF2">
    <property type="entry name" value="ANTHRANILATE PHOSPHORIBOSYLTRANSFERASE"/>
    <property type="match status" value="1"/>
</dbReference>
<feature type="binding site" evidence="4">
    <location>
        <position position="92"/>
    </location>
    <ligand>
        <name>Mg(2+)</name>
        <dbReference type="ChEBI" id="CHEBI:18420"/>
        <label>1</label>
    </ligand>
</feature>
<keyword evidence="1 4" id="KW-0328">Glycosyltransferase</keyword>
<keyword evidence="8" id="KW-1185">Reference proteome</keyword>
<evidence type="ECO:0000259" key="5">
    <source>
        <dbReference type="Pfam" id="PF00591"/>
    </source>
</evidence>
<keyword evidence="4" id="KW-0822">Tryptophan biosynthesis</keyword>
<dbReference type="EMBL" id="JADGII010000003">
    <property type="protein sequence ID" value="MBF0636090.1"/>
    <property type="molecule type" value="Genomic_DNA"/>
</dbReference>
<dbReference type="GO" id="GO:0004048">
    <property type="term" value="F:anthranilate phosphoribosyltransferase activity"/>
    <property type="evidence" value="ECO:0007669"/>
    <property type="project" value="UniProtKB-EC"/>
</dbReference>
<comment type="similarity">
    <text evidence="4">Belongs to the anthranilate phosphoribosyltransferase family.</text>
</comment>
<feature type="binding site" evidence="4">
    <location>
        <position position="229"/>
    </location>
    <ligand>
        <name>Mg(2+)</name>
        <dbReference type="ChEBI" id="CHEBI:18420"/>
        <label>2</label>
    </ligand>
</feature>
<feature type="binding site" evidence="4">
    <location>
        <position position="166"/>
    </location>
    <ligand>
        <name>anthranilate</name>
        <dbReference type="ChEBI" id="CHEBI:16567"/>
        <label>2</label>
    </ligand>
</feature>
<dbReference type="Proteomes" id="UP000619838">
    <property type="component" value="Unassembled WGS sequence"/>
</dbReference>
<dbReference type="HAMAP" id="MF_00211">
    <property type="entry name" value="TrpD"/>
    <property type="match status" value="1"/>
</dbReference>
<gene>
    <name evidence="4 7" type="primary">trpD</name>
    <name evidence="7" type="ORF">INT08_02690</name>
</gene>
<evidence type="ECO:0000256" key="2">
    <source>
        <dbReference type="ARBA" id="ARBA00022679"/>
    </source>
</evidence>
<feature type="binding site" evidence="4">
    <location>
        <position position="111"/>
    </location>
    <ligand>
        <name>anthranilate</name>
        <dbReference type="ChEBI" id="CHEBI:16567"/>
        <label>1</label>
    </ligand>
</feature>
<comment type="catalytic activity">
    <reaction evidence="4">
        <text>N-(5-phospho-beta-D-ribosyl)anthranilate + diphosphate = 5-phospho-alpha-D-ribose 1-diphosphate + anthranilate</text>
        <dbReference type="Rhea" id="RHEA:11768"/>
        <dbReference type="ChEBI" id="CHEBI:16567"/>
        <dbReference type="ChEBI" id="CHEBI:18277"/>
        <dbReference type="ChEBI" id="CHEBI:33019"/>
        <dbReference type="ChEBI" id="CHEBI:58017"/>
        <dbReference type="EC" id="2.4.2.18"/>
    </reaction>
</comment>
<feature type="binding site" evidence="4">
    <location>
        <position position="120"/>
    </location>
    <ligand>
        <name>5-phospho-alpha-D-ribose 1-diphosphate</name>
        <dbReference type="ChEBI" id="CHEBI:58017"/>
    </ligand>
</feature>
<feature type="binding site" evidence="4">
    <location>
        <position position="80"/>
    </location>
    <ligand>
        <name>5-phospho-alpha-D-ribose 1-diphosphate</name>
        <dbReference type="ChEBI" id="CHEBI:58017"/>
    </ligand>
</feature>
<feature type="binding site" evidence="4">
    <location>
        <position position="88"/>
    </location>
    <ligand>
        <name>5-phospho-alpha-D-ribose 1-diphosphate</name>
        <dbReference type="ChEBI" id="CHEBI:58017"/>
    </ligand>
</feature>